<reference evidence="2 3" key="1">
    <citation type="submission" date="2016-10" db="EMBL/GenBank/DDBJ databases">
        <authorList>
            <person name="Varghese N."/>
            <person name="Submissions S."/>
        </authorList>
    </citation>
    <scope>NUCLEOTIDE SEQUENCE [LARGE SCALE GENOMIC DNA]</scope>
    <source>
        <strain evidence="2 3">DSM 18839</strain>
    </source>
</reference>
<feature type="chain" id="PRO_5034046023" description="Tat pathway signal sequence domain protein" evidence="1">
    <location>
        <begin position="26"/>
        <end position="142"/>
    </location>
</feature>
<dbReference type="AlphaFoldDB" id="A0A8G2EXH1"/>
<gene>
    <name evidence="2" type="ORF">SAMN05660686_00619</name>
</gene>
<keyword evidence="1" id="KW-0732">Signal</keyword>
<evidence type="ECO:0008006" key="4">
    <source>
        <dbReference type="Google" id="ProtNLM"/>
    </source>
</evidence>
<keyword evidence="3" id="KW-1185">Reference proteome</keyword>
<evidence type="ECO:0000313" key="2">
    <source>
        <dbReference type="EMBL" id="SDF18516.1"/>
    </source>
</evidence>
<accession>A0A8G2EXH1</accession>
<proteinExistence type="predicted"/>
<dbReference type="EMBL" id="FNBW01000001">
    <property type="protein sequence ID" value="SDF18516.1"/>
    <property type="molecule type" value="Genomic_DNA"/>
</dbReference>
<organism evidence="2 3">
    <name type="scientific">Thalassobaculum litoreum DSM 18839</name>
    <dbReference type="NCBI Taxonomy" id="1123362"/>
    <lineage>
        <taxon>Bacteria</taxon>
        <taxon>Pseudomonadati</taxon>
        <taxon>Pseudomonadota</taxon>
        <taxon>Alphaproteobacteria</taxon>
        <taxon>Rhodospirillales</taxon>
        <taxon>Thalassobaculaceae</taxon>
        <taxon>Thalassobaculum</taxon>
    </lineage>
</organism>
<name>A0A8G2EXH1_9PROT</name>
<comment type="caution">
    <text evidence="2">The sequence shown here is derived from an EMBL/GenBank/DDBJ whole genome shotgun (WGS) entry which is preliminary data.</text>
</comment>
<protein>
    <recommendedName>
        <fullName evidence="4">Tat pathway signal sequence domain protein</fullName>
    </recommendedName>
</protein>
<sequence length="142" mass="15313">MGMTARIFSAAAVLLGLAAATPALADEARIGIELNKLEPTEAACRSYIVVRNPADQTFTAFNMEVLVFDTDGVIQNRIAMDLAPIRPNKTSVLIVNLAGIQCDRIGEVLVNSFLDCERGDERLGDCLARVDLSSKTGARLFK</sequence>
<evidence type="ECO:0000313" key="3">
    <source>
        <dbReference type="Proteomes" id="UP000198615"/>
    </source>
</evidence>
<feature type="signal peptide" evidence="1">
    <location>
        <begin position="1"/>
        <end position="25"/>
    </location>
</feature>
<evidence type="ECO:0000256" key="1">
    <source>
        <dbReference type="SAM" id="SignalP"/>
    </source>
</evidence>
<dbReference type="Proteomes" id="UP000198615">
    <property type="component" value="Unassembled WGS sequence"/>
</dbReference>